<dbReference type="InterPro" id="IPR009003">
    <property type="entry name" value="Peptidase_S1_PA"/>
</dbReference>
<keyword evidence="2" id="KW-0645">Protease</keyword>
<accession>A0A7L2TE20</accession>
<name>A0A7L2TE20_POMRU</name>
<dbReference type="Gene3D" id="2.40.10.10">
    <property type="entry name" value="Trypsin-like serine proteases"/>
    <property type="match status" value="1"/>
</dbReference>
<sequence>AEGLPAPRRLRELEVPLLALGVCRRLYGTDLGRTLPPRPIQDDMICAGHARGGKDTCKVRGHLGSEGSSGVTQGHLGSP</sequence>
<reference evidence="2 3" key="1">
    <citation type="submission" date="2019-09" db="EMBL/GenBank/DDBJ databases">
        <title>Bird 10,000 Genomes (B10K) Project - Family phase.</title>
        <authorList>
            <person name="Zhang G."/>
        </authorList>
    </citation>
    <scope>NUCLEOTIDE SEQUENCE [LARGE SCALE GENOMIC DNA]</scope>
    <source>
        <strain evidence="2">B10K-DU-002-71</strain>
        <tissue evidence="2">Muscle</tissue>
    </source>
</reference>
<proteinExistence type="predicted"/>
<feature type="non-terminal residue" evidence="2">
    <location>
        <position position="1"/>
    </location>
</feature>
<gene>
    <name evidence="2" type="primary">Prss27</name>
    <name evidence="2" type="ORF">POSRUF_R14350</name>
</gene>
<dbReference type="Proteomes" id="UP000583496">
    <property type="component" value="Unassembled WGS sequence"/>
</dbReference>
<dbReference type="GO" id="GO:0006508">
    <property type="term" value="P:proteolysis"/>
    <property type="evidence" value="ECO:0007669"/>
    <property type="project" value="UniProtKB-KW"/>
</dbReference>
<protein>
    <submittedName>
        <fullName evidence="2">PRS27 protease</fullName>
    </submittedName>
</protein>
<dbReference type="InterPro" id="IPR043504">
    <property type="entry name" value="Peptidase_S1_PA_chymotrypsin"/>
</dbReference>
<evidence type="ECO:0000313" key="3">
    <source>
        <dbReference type="Proteomes" id="UP000583496"/>
    </source>
</evidence>
<dbReference type="OrthoDB" id="93664at2759"/>
<dbReference type="EMBL" id="VYZT01029038">
    <property type="protein sequence ID" value="NXS31477.1"/>
    <property type="molecule type" value="Genomic_DNA"/>
</dbReference>
<evidence type="ECO:0000256" key="1">
    <source>
        <dbReference type="SAM" id="MobiDB-lite"/>
    </source>
</evidence>
<dbReference type="SUPFAM" id="SSF50494">
    <property type="entry name" value="Trypsin-like serine proteases"/>
    <property type="match status" value="1"/>
</dbReference>
<dbReference type="GO" id="GO:0008233">
    <property type="term" value="F:peptidase activity"/>
    <property type="evidence" value="ECO:0007669"/>
    <property type="project" value="UniProtKB-KW"/>
</dbReference>
<organism evidence="2 3">
    <name type="scientific">Pomatostomus ruficeps</name>
    <name type="common">Chestnut-crowned babbler</name>
    <dbReference type="NCBI Taxonomy" id="9176"/>
    <lineage>
        <taxon>Eukaryota</taxon>
        <taxon>Metazoa</taxon>
        <taxon>Chordata</taxon>
        <taxon>Craniata</taxon>
        <taxon>Vertebrata</taxon>
        <taxon>Euteleostomi</taxon>
        <taxon>Archelosauria</taxon>
        <taxon>Archosauria</taxon>
        <taxon>Dinosauria</taxon>
        <taxon>Saurischia</taxon>
        <taxon>Theropoda</taxon>
        <taxon>Coelurosauria</taxon>
        <taxon>Aves</taxon>
        <taxon>Neognathae</taxon>
        <taxon>Neoaves</taxon>
        <taxon>Telluraves</taxon>
        <taxon>Australaves</taxon>
        <taxon>Passeriformes</taxon>
        <taxon>Sylvioidea</taxon>
        <taxon>Timaliidae</taxon>
        <taxon>Pomatostomus</taxon>
    </lineage>
</organism>
<feature type="non-terminal residue" evidence="2">
    <location>
        <position position="79"/>
    </location>
</feature>
<evidence type="ECO:0000313" key="2">
    <source>
        <dbReference type="EMBL" id="NXS31477.1"/>
    </source>
</evidence>
<dbReference type="AlphaFoldDB" id="A0A7L2TE20"/>
<comment type="caution">
    <text evidence="2">The sequence shown here is derived from an EMBL/GenBank/DDBJ whole genome shotgun (WGS) entry which is preliminary data.</text>
</comment>
<feature type="region of interest" description="Disordered" evidence="1">
    <location>
        <begin position="59"/>
        <end position="79"/>
    </location>
</feature>
<keyword evidence="3" id="KW-1185">Reference proteome</keyword>
<keyword evidence="2" id="KW-0378">Hydrolase</keyword>